<dbReference type="PRINTS" id="PR00344">
    <property type="entry name" value="BCTRLSENSOR"/>
</dbReference>
<dbReference type="PROSITE" id="PS50109">
    <property type="entry name" value="HIS_KIN"/>
    <property type="match status" value="1"/>
</dbReference>
<evidence type="ECO:0000256" key="6">
    <source>
        <dbReference type="ARBA" id="ARBA00023012"/>
    </source>
</evidence>
<evidence type="ECO:0000256" key="2">
    <source>
        <dbReference type="ARBA" id="ARBA00012438"/>
    </source>
</evidence>
<keyword evidence="4" id="KW-0808">Transferase</keyword>
<proteinExistence type="predicted"/>
<feature type="transmembrane region" description="Helical" evidence="7">
    <location>
        <begin position="42"/>
        <end position="64"/>
    </location>
</feature>
<dbReference type="OrthoDB" id="9813151at2"/>
<dbReference type="GO" id="GO:0016036">
    <property type="term" value="P:cellular response to phosphate starvation"/>
    <property type="evidence" value="ECO:0007669"/>
    <property type="project" value="TreeGrafter"/>
</dbReference>
<dbReference type="Gene3D" id="3.30.565.10">
    <property type="entry name" value="Histidine kinase-like ATPase, C-terminal domain"/>
    <property type="match status" value="1"/>
</dbReference>
<dbReference type="SUPFAM" id="SSF47384">
    <property type="entry name" value="Homodimeric domain of signal transducing histidine kinase"/>
    <property type="match status" value="1"/>
</dbReference>
<dbReference type="RefSeq" id="WP_041495816.1">
    <property type="nucleotide sequence ID" value="NZ_AP014548.1"/>
</dbReference>
<dbReference type="Proteomes" id="UP000031760">
    <property type="component" value="Chromosome"/>
</dbReference>
<dbReference type="GO" id="GO:0005886">
    <property type="term" value="C:plasma membrane"/>
    <property type="evidence" value="ECO:0007669"/>
    <property type="project" value="TreeGrafter"/>
</dbReference>
<protein>
    <recommendedName>
        <fullName evidence="2">histidine kinase</fullName>
        <ecNumber evidence="2">2.7.13.3</ecNumber>
    </recommendedName>
</protein>
<dbReference type="InterPro" id="IPR036890">
    <property type="entry name" value="HATPase_C_sf"/>
</dbReference>
<dbReference type="InterPro" id="IPR003661">
    <property type="entry name" value="HisK_dim/P_dom"/>
</dbReference>
<evidence type="ECO:0000313" key="9">
    <source>
        <dbReference type="EMBL" id="BAO55163.1"/>
    </source>
</evidence>
<dbReference type="EC" id="2.7.13.3" evidence="2"/>
<dbReference type="CDD" id="cd00082">
    <property type="entry name" value="HisKA"/>
    <property type="match status" value="1"/>
</dbReference>
<keyword evidence="3" id="KW-0597">Phosphoprotein</keyword>
<evidence type="ECO:0000256" key="3">
    <source>
        <dbReference type="ARBA" id="ARBA00022553"/>
    </source>
</evidence>
<dbReference type="STRING" id="1454201.NMS_1154"/>
<dbReference type="PANTHER" id="PTHR45453">
    <property type="entry name" value="PHOSPHATE REGULON SENSOR PROTEIN PHOR"/>
    <property type="match status" value="1"/>
</dbReference>
<evidence type="ECO:0000259" key="8">
    <source>
        <dbReference type="PROSITE" id="PS50109"/>
    </source>
</evidence>
<dbReference type="InterPro" id="IPR005467">
    <property type="entry name" value="His_kinase_dom"/>
</dbReference>
<evidence type="ECO:0000256" key="7">
    <source>
        <dbReference type="SAM" id="Phobius"/>
    </source>
</evidence>
<gene>
    <name evidence="9" type="ORF">NMS_1154</name>
</gene>
<comment type="catalytic activity">
    <reaction evidence="1">
        <text>ATP + protein L-histidine = ADP + protein N-phospho-L-histidine.</text>
        <dbReference type="EC" id="2.7.13.3"/>
    </reaction>
</comment>
<keyword evidence="6" id="KW-0902">Two-component regulatory system</keyword>
<dbReference type="HOGENOM" id="CLU_000445_89_3_10"/>
<dbReference type="Pfam" id="PF02518">
    <property type="entry name" value="HATPase_c"/>
    <property type="match status" value="1"/>
</dbReference>
<dbReference type="Pfam" id="PF00512">
    <property type="entry name" value="HisKA"/>
    <property type="match status" value="1"/>
</dbReference>
<dbReference type="GO" id="GO:0004721">
    <property type="term" value="F:phosphoprotein phosphatase activity"/>
    <property type="evidence" value="ECO:0007669"/>
    <property type="project" value="TreeGrafter"/>
</dbReference>
<dbReference type="InterPro" id="IPR003594">
    <property type="entry name" value="HATPase_dom"/>
</dbReference>
<dbReference type="KEGG" id="nmf:NMS_1154"/>
<accession>W8VV64</accession>
<evidence type="ECO:0000256" key="1">
    <source>
        <dbReference type="ARBA" id="ARBA00000085"/>
    </source>
</evidence>
<organism evidence="9 10">
    <name type="scientific">Nonlabens marinus S1-08</name>
    <dbReference type="NCBI Taxonomy" id="1454201"/>
    <lineage>
        <taxon>Bacteria</taxon>
        <taxon>Pseudomonadati</taxon>
        <taxon>Bacteroidota</taxon>
        <taxon>Flavobacteriia</taxon>
        <taxon>Flavobacteriales</taxon>
        <taxon>Flavobacteriaceae</taxon>
        <taxon>Nonlabens</taxon>
    </lineage>
</organism>
<dbReference type="CDD" id="cd00075">
    <property type="entry name" value="HATPase"/>
    <property type="match status" value="1"/>
</dbReference>
<dbReference type="SMART" id="SM00388">
    <property type="entry name" value="HisKA"/>
    <property type="match status" value="1"/>
</dbReference>
<dbReference type="Gene3D" id="1.10.287.130">
    <property type="match status" value="1"/>
</dbReference>
<keyword evidence="10" id="KW-1185">Reference proteome</keyword>
<evidence type="ECO:0000256" key="5">
    <source>
        <dbReference type="ARBA" id="ARBA00022777"/>
    </source>
</evidence>
<keyword evidence="7" id="KW-1133">Transmembrane helix</keyword>
<sequence>MSNQNSNTRRSYRFALRSSVFITLILGGFLVLLIVLGAQIAWWHFFAFISSVFLVCFFVIQYRVQKFIYRRIKKIYEDVSLLESTDFADREIATDMRTLTKQVEQFARNKKIEIETLKVREAYRKEFLGNISHELKTPLFTVQGYIDTLIEGAHKDKSIRKKYLNRAQKGVERLTYIVNDMDMITKLEIGDMNLEKTEFDIVELIRQVYDQFEMKAAKKSISLVFDMVYTAPIMVFADQERIQQVVANLLVNSIKYGKKNGTTEVAIEDLINNKVILRVTDNGEGIDKLHIPRLFERFFRVDRTGSRKEGGSGLGLAIVKHIVEAHNERIYVDSELGIGSEFSFTLEKASPIKAFKPKPSSSSTPSPE</sequence>
<feature type="transmembrane region" description="Helical" evidence="7">
    <location>
        <begin position="14"/>
        <end position="36"/>
    </location>
</feature>
<dbReference type="InterPro" id="IPR050351">
    <property type="entry name" value="BphY/WalK/GraS-like"/>
</dbReference>
<dbReference type="InterPro" id="IPR004358">
    <property type="entry name" value="Sig_transdc_His_kin-like_C"/>
</dbReference>
<dbReference type="EMBL" id="AP014548">
    <property type="protein sequence ID" value="BAO55163.1"/>
    <property type="molecule type" value="Genomic_DNA"/>
</dbReference>
<keyword evidence="7" id="KW-0812">Transmembrane</keyword>
<dbReference type="AlphaFoldDB" id="W8VV64"/>
<evidence type="ECO:0000313" key="10">
    <source>
        <dbReference type="Proteomes" id="UP000031760"/>
    </source>
</evidence>
<keyword evidence="5" id="KW-0418">Kinase</keyword>
<dbReference type="SUPFAM" id="SSF55874">
    <property type="entry name" value="ATPase domain of HSP90 chaperone/DNA topoisomerase II/histidine kinase"/>
    <property type="match status" value="1"/>
</dbReference>
<evidence type="ECO:0000256" key="4">
    <source>
        <dbReference type="ARBA" id="ARBA00022679"/>
    </source>
</evidence>
<reference evidence="9 10" key="1">
    <citation type="journal article" date="2014" name="Proc. Natl. Acad. Sci. U.S.A.">
        <title>Functional characterization of flavobacteria rhodopsins reveals a unique class of light-driven chloride pump in bacteria.</title>
        <authorList>
            <person name="Yoshizawa S."/>
            <person name="Kumagai Y."/>
            <person name="Kim H."/>
            <person name="Ogura Y."/>
            <person name="Hayashi T."/>
            <person name="Iwasaki W."/>
            <person name="DeLong E.F."/>
            <person name="Kogure K."/>
        </authorList>
    </citation>
    <scope>NUCLEOTIDE SEQUENCE [LARGE SCALE GENOMIC DNA]</scope>
    <source>
        <strain evidence="9 10">S1-08</strain>
    </source>
</reference>
<dbReference type="FunFam" id="3.30.565.10:FF:000006">
    <property type="entry name" value="Sensor histidine kinase WalK"/>
    <property type="match status" value="1"/>
</dbReference>
<dbReference type="SMART" id="SM00387">
    <property type="entry name" value="HATPase_c"/>
    <property type="match status" value="1"/>
</dbReference>
<name>W8VV64_9FLAO</name>
<dbReference type="PANTHER" id="PTHR45453:SF1">
    <property type="entry name" value="PHOSPHATE REGULON SENSOR PROTEIN PHOR"/>
    <property type="match status" value="1"/>
</dbReference>
<dbReference type="GO" id="GO:0000155">
    <property type="term" value="F:phosphorelay sensor kinase activity"/>
    <property type="evidence" value="ECO:0007669"/>
    <property type="project" value="InterPro"/>
</dbReference>
<dbReference type="InterPro" id="IPR036097">
    <property type="entry name" value="HisK_dim/P_sf"/>
</dbReference>
<keyword evidence="7" id="KW-0472">Membrane</keyword>
<feature type="domain" description="Histidine kinase" evidence="8">
    <location>
        <begin position="130"/>
        <end position="350"/>
    </location>
</feature>